<accession>A0A9N8PST9</accession>
<reference evidence="1" key="1">
    <citation type="submission" date="2020-06" db="EMBL/GenBank/DDBJ databases">
        <authorList>
            <person name="Onetto C."/>
        </authorList>
    </citation>
    <scope>NUCLEOTIDE SEQUENCE</scope>
</reference>
<proteinExistence type="predicted"/>
<organism evidence="1 2">
    <name type="scientific">Aureobasidium uvarum</name>
    <dbReference type="NCBI Taxonomy" id="2773716"/>
    <lineage>
        <taxon>Eukaryota</taxon>
        <taxon>Fungi</taxon>
        <taxon>Dikarya</taxon>
        <taxon>Ascomycota</taxon>
        <taxon>Pezizomycotina</taxon>
        <taxon>Dothideomycetes</taxon>
        <taxon>Dothideomycetidae</taxon>
        <taxon>Dothideales</taxon>
        <taxon>Saccotheciaceae</taxon>
        <taxon>Aureobasidium</taxon>
    </lineage>
</organism>
<sequence length="59" mass="6417">MATRAEMDHLASKLSTLDTFSWVVRGLPVVAIMQEEGPHVAETLGQPLHKNGAGHVLRL</sequence>
<dbReference type="EMBL" id="CAINUL010000013">
    <property type="protein sequence ID" value="CAD0111526.1"/>
    <property type="molecule type" value="Genomic_DNA"/>
</dbReference>
<protein>
    <submittedName>
        <fullName evidence="1">Uncharacterized protein</fullName>
    </submittedName>
</protein>
<keyword evidence="2" id="KW-1185">Reference proteome</keyword>
<dbReference type="Proteomes" id="UP000745764">
    <property type="component" value="Unassembled WGS sequence"/>
</dbReference>
<dbReference type="AlphaFoldDB" id="A0A9N8PST9"/>
<evidence type="ECO:0000313" key="2">
    <source>
        <dbReference type="Proteomes" id="UP000745764"/>
    </source>
</evidence>
<name>A0A9N8PST9_9PEZI</name>
<evidence type="ECO:0000313" key="1">
    <source>
        <dbReference type="EMBL" id="CAD0111526.1"/>
    </source>
</evidence>
<gene>
    <name evidence="1" type="ORF">AWRI4620_LOCUS5781</name>
</gene>
<comment type="caution">
    <text evidence="1">The sequence shown here is derived from an EMBL/GenBank/DDBJ whole genome shotgun (WGS) entry which is preliminary data.</text>
</comment>